<gene>
    <name evidence="1" type="ORF">AB0470_20210</name>
</gene>
<dbReference type="Proteomes" id="UP001553148">
    <property type="component" value="Unassembled WGS sequence"/>
</dbReference>
<evidence type="ECO:0008006" key="3">
    <source>
        <dbReference type="Google" id="ProtNLM"/>
    </source>
</evidence>
<comment type="caution">
    <text evidence="1">The sequence shown here is derived from an EMBL/GenBank/DDBJ whole genome shotgun (WGS) entry which is preliminary data.</text>
</comment>
<name>A0ABV3KRB4_STRGS</name>
<dbReference type="EMBL" id="JBFAUJ010000008">
    <property type="protein sequence ID" value="MEV8461866.1"/>
    <property type="molecule type" value="Genomic_DNA"/>
</dbReference>
<protein>
    <recommendedName>
        <fullName evidence="3">Aromatic ring-opening dioxygenase LigA</fullName>
    </recommendedName>
</protein>
<keyword evidence="2" id="KW-1185">Reference proteome</keyword>
<evidence type="ECO:0000313" key="1">
    <source>
        <dbReference type="EMBL" id="MEV8461866.1"/>
    </source>
</evidence>
<reference evidence="1 2" key="1">
    <citation type="submission" date="2024-06" db="EMBL/GenBank/DDBJ databases">
        <title>The Natural Products Discovery Center: Release of the First 8490 Sequenced Strains for Exploring Actinobacteria Biosynthetic Diversity.</title>
        <authorList>
            <person name="Kalkreuter E."/>
            <person name="Kautsar S.A."/>
            <person name="Yang D."/>
            <person name="Bader C.D."/>
            <person name="Teijaro C.N."/>
            <person name="Fluegel L."/>
            <person name="Davis C.M."/>
            <person name="Simpson J.R."/>
            <person name="Lauterbach L."/>
            <person name="Steele A.D."/>
            <person name="Gui C."/>
            <person name="Meng S."/>
            <person name="Li G."/>
            <person name="Viehrig K."/>
            <person name="Ye F."/>
            <person name="Su P."/>
            <person name="Kiefer A.F."/>
            <person name="Nichols A."/>
            <person name="Cepeda A.J."/>
            <person name="Yan W."/>
            <person name="Fan B."/>
            <person name="Jiang Y."/>
            <person name="Adhikari A."/>
            <person name="Zheng C.-J."/>
            <person name="Schuster L."/>
            <person name="Cowan T.M."/>
            <person name="Smanski M.J."/>
            <person name="Chevrette M.G."/>
            <person name="De Carvalho L.P.S."/>
            <person name="Shen B."/>
        </authorList>
    </citation>
    <scope>NUCLEOTIDE SEQUENCE [LARGE SCALE GENOMIC DNA]</scope>
    <source>
        <strain evidence="1 2">NPDC052360</strain>
    </source>
</reference>
<evidence type="ECO:0000313" key="2">
    <source>
        <dbReference type="Proteomes" id="UP001553148"/>
    </source>
</evidence>
<dbReference type="RefSeq" id="WP_366504514.1">
    <property type="nucleotide sequence ID" value="NZ_JBFAUJ010000008.1"/>
</dbReference>
<proteinExistence type="predicted"/>
<organism evidence="1 2">
    <name type="scientific">Streptomyces griseosporeus</name>
    <dbReference type="NCBI Taxonomy" id="1910"/>
    <lineage>
        <taxon>Bacteria</taxon>
        <taxon>Bacillati</taxon>
        <taxon>Actinomycetota</taxon>
        <taxon>Actinomycetes</taxon>
        <taxon>Kitasatosporales</taxon>
        <taxon>Streptomycetaceae</taxon>
        <taxon>Streptomyces</taxon>
    </lineage>
</organism>
<sequence>MALTRKRTAGIAAVAAAALLAGGGVFWLYGQNDRELARACGGMLAVADVRAVLGDGRLDVETDSGTDRDSCEVTAEGGRSARVEIVDATRAGEPGRRDPLPDLGGPSARGLAVPVGSGWSGLFAAGDDEDGKATVTLSLTCARSSAKTATGKPVTGLVVSVRTELGTTLDDPADRPAYTRIATGTAAKAADAYGCQTRLGAPRIRTVGLPVTWEEYEPLTGTTGTCAGVPTAPGVTTARETARAGAPVERCLLGDADYADERYTLQALFGPYAARERAYYAERRYDSAPTPADAPKGRLNDDADYWASAACPGDGRERALFLIQRTHPRDAPRPTEAEQAYARQALRAFAERAAKAHGCAAPTTP</sequence>
<accession>A0ABV3KRB4</accession>